<keyword evidence="3" id="KW-1185">Reference proteome</keyword>
<evidence type="ECO:0000313" key="2">
    <source>
        <dbReference type="EMBL" id="KAK0670488.1"/>
    </source>
</evidence>
<dbReference type="EMBL" id="JAULSY010000031">
    <property type="protein sequence ID" value="KAK0670488.1"/>
    <property type="molecule type" value="Genomic_DNA"/>
</dbReference>
<dbReference type="GO" id="GO:0043248">
    <property type="term" value="P:proteasome assembly"/>
    <property type="evidence" value="ECO:0007669"/>
    <property type="project" value="InterPro"/>
</dbReference>
<gene>
    <name evidence="2" type="ORF">QBC41DRAFT_301528</name>
</gene>
<reference evidence="2" key="1">
    <citation type="submission" date="2023-06" db="EMBL/GenBank/DDBJ databases">
        <title>Genome-scale phylogeny and comparative genomics of the fungal order Sordariales.</title>
        <authorList>
            <consortium name="Lawrence Berkeley National Laboratory"/>
            <person name="Hensen N."/>
            <person name="Bonometti L."/>
            <person name="Westerberg I."/>
            <person name="Brannstrom I.O."/>
            <person name="Guillou S."/>
            <person name="Cros-Aarteil S."/>
            <person name="Calhoun S."/>
            <person name="Haridas S."/>
            <person name="Kuo A."/>
            <person name="Mondo S."/>
            <person name="Pangilinan J."/>
            <person name="Riley R."/>
            <person name="Labutti K."/>
            <person name="Andreopoulos B."/>
            <person name="Lipzen A."/>
            <person name="Chen C."/>
            <person name="Yanf M."/>
            <person name="Daum C."/>
            <person name="Ng V."/>
            <person name="Clum A."/>
            <person name="Steindorff A."/>
            <person name="Ohm R."/>
            <person name="Martin F."/>
            <person name="Silar P."/>
            <person name="Natvig D."/>
            <person name="Lalanne C."/>
            <person name="Gautier V."/>
            <person name="Ament-Velasquez S.L."/>
            <person name="Kruys A."/>
            <person name="Hutchinson M.I."/>
            <person name="Powell A.J."/>
            <person name="Barry K."/>
            <person name="Miller A.N."/>
            <person name="Grigoriev I.V."/>
            <person name="Debuchy R."/>
            <person name="Gladieux P."/>
            <person name="Thoren M.H."/>
            <person name="Johannesson H."/>
        </authorList>
    </citation>
    <scope>NUCLEOTIDE SEQUENCE</scope>
    <source>
        <strain evidence="2">CBS 307.81</strain>
    </source>
</reference>
<sequence>MTMESATSKTASFSLPLPHSLDNRIYVRLSLKSKALLVFLTTATSEEAGQATPLGSFVYALPDRYNPSQPLSTALCTVEPTIEFTTRMAKLLVRKMGNKRPVYVGNSISFMSTGLGGAVEEEMEGFKAVVVGIMEVLKKWEEEEQEGGQNGIREGVEGLSVSS</sequence>
<evidence type="ECO:0000256" key="1">
    <source>
        <dbReference type="SAM" id="MobiDB-lite"/>
    </source>
</evidence>
<proteinExistence type="predicted"/>
<evidence type="ECO:0000313" key="3">
    <source>
        <dbReference type="Proteomes" id="UP001174997"/>
    </source>
</evidence>
<name>A0AA40DBK2_9PEZI</name>
<comment type="caution">
    <text evidence="2">The sequence shown here is derived from an EMBL/GenBank/DDBJ whole genome shotgun (WGS) entry which is preliminary data.</text>
</comment>
<dbReference type="AlphaFoldDB" id="A0AA40DBK2"/>
<feature type="region of interest" description="Disordered" evidence="1">
    <location>
        <begin position="143"/>
        <end position="163"/>
    </location>
</feature>
<organism evidence="2 3">
    <name type="scientific">Cercophora samala</name>
    <dbReference type="NCBI Taxonomy" id="330535"/>
    <lineage>
        <taxon>Eukaryota</taxon>
        <taxon>Fungi</taxon>
        <taxon>Dikarya</taxon>
        <taxon>Ascomycota</taxon>
        <taxon>Pezizomycotina</taxon>
        <taxon>Sordariomycetes</taxon>
        <taxon>Sordariomycetidae</taxon>
        <taxon>Sordariales</taxon>
        <taxon>Lasiosphaeriaceae</taxon>
        <taxon>Cercophora</taxon>
    </lineage>
</organism>
<protein>
    <submittedName>
        <fullName evidence="2">Uncharacterized protein</fullName>
    </submittedName>
</protein>
<dbReference type="Gene3D" id="3.30.230.100">
    <property type="match status" value="1"/>
</dbReference>
<accession>A0AA40DBK2</accession>
<dbReference type="InterPro" id="IPR032157">
    <property type="entry name" value="PAC4"/>
</dbReference>
<dbReference type="Proteomes" id="UP001174997">
    <property type="component" value="Unassembled WGS sequence"/>
</dbReference>
<dbReference type="Pfam" id="PF16093">
    <property type="entry name" value="PAC4"/>
    <property type="match status" value="1"/>
</dbReference>